<dbReference type="RefSeq" id="WP_345419526.1">
    <property type="nucleotide sequence ID" value="NZ_BAABHO010000036.1"/>
</dbReference>
<keyword evidence="1" id="KW-1133">Transmembrane helix</keyword>
<dbReference type="Pfam" id="PF14023">
    <property type="entry name" value="Bestrophin-like"/>
    <property type="match status" value="1"/>
</dbReference>
<sequence length="255" mass="26960">MIAWLAHAPVLVVAATVFLALYLGAGLCLVVLRLLRRRGRADALGPLSPGLLAPMGLIFGLLVGFLVADVWADRGDAAAAVAQEASALRDIDLLMGSFPDRRPEVRTLLDAQIDGYVRDEWPQMSGGDASLTVAPAALVAIQRIALDLPVQSEGQRVAQDRIVSSIDGALESRRTRLVLSTSAIDPLRLTALYLVALVTLAATACVHADRLRRAAVALGLLATAMALAMTLLCAQAAPFAGYFAIPPELLLEIRP</sequence>
<reference evidence="3" key="1">
    <citation type="journal article" date="2019" name="Int. J. Syst. Evol. Microbiol.">
        <title>The Global Catalogue of Microorganisms (GCM) 10K type strain sequencing project: providing services to taxonomists for standard genome sequencing and annotation.</title>
        <authorList>
            <consortium name="The Broad Institute Genomics Platform"/>
            <consortium name="The Broad Institute Genome Sequencing Center for Infectious Disease"/>
            <person name="Wu L."/>
            <person name="Ma J."/>
        </authorList>
    </citation>
    <scope>NUCLEOTIDE SEQUENCE [LARGE SCALE GENOMIC DNA]</scope>
    <source>
        <strain evidence="3">JCM 17979</strain>
    </source>
</reference>
<proteinExistence type="predicted"/>
<feature type="transmembrane region" description="Helical" evidence="1">
    <location>
        <begin position="187"/>
        <end position="206"/>
    </location>
</feature>
<evidence type="ECO:0000313" key="2">
    <source>
        <dbReference type="EMBL" id="GAA4800131.1"/>
    </source>
</evidence>
<keyword evidence="1" id="KW-0812">Transmembrane</keyword>
<keyword evidence="1" id="KW-0472">Membrane</keyword>
<name>A0ABP9BU07_9PSEU</name>
<comment type="caution">
    <text evidence="2">The sequence shown here is derived from an EMBL/GenBank/DDBJ whole genome shotgun (WGS) entry which is preliminary data.</text>
</comment>
<evidence type="ECO:0008006" key="4">
    <source>
        <dbReference type="Google" id="ProtNLM"/>
    </source>
</evidence>
<organism evidence="2 3">
    <name type="scientific">Actinomycetospora chlora</name>
    <dbReference type="NCBI Taxonomy" id="663608"/>
    <lineage>
        <taxon>Bacteria</taxon>
        <taxon>Bacillati</taxon>
        <taxon>Actinomycetota</taxon>
        <taxon>Actinomycetes</taxon>
        <taxon>Pseudonocardiales</taxon>
        <taxon>Pseudonocardiaceae</taxon>
        <taxon>Actinomycetospora</taxon>
    </lineage>
</organism>
<dbReference type="InterPro" id="IPR025333">
    <property type="entry name" value="DUF4239"/>
</dbReference>
<dbReference type="Proteomes" id="UP001500928">
    <property type="component" value="Unassembled WGS sequence"/>
</dbReference>
<feature type="transmembrane region" description="Helical" evidence="1">
    <location>
        <begin position="12"/>
        <end position="35"/>
    </location>
</feature>
<evidence type="ECO:0000256" key="1">
    <source>
        <dbReference type="SAM" id="Phobius"/>
    </source>
</evidence>
<feature type="transmembrane region" description="Helical" evidence="1">
    <location>
        <begin position="47"/>
        <end position="68"/>
    </location>
</feature>
<keyword evidence="3" id="KW-1185">Reference proteome</keyword>
<accession>A0ABP9BU07</accession>
<protein>
    <recommendedName>
        <fullName evidence="4">DUF4239 domain-containing protein</fullName>
    </recommendedName>
</protein>
<feature type="transmembrane region" description="Helical" evidence="1">
    <location>
        <begin position="218"/>
        <end position="245"/>
    </location>
</feature>
<gene>
    <name evidence="2" type="ORF">GCM10023200_41260</name>
</gene>
<evidence type="ECO:0000313" key="3">
    <source>
        <dbReference type="Proteomes" id="UP001500928"/>
    </source>
</evidence>
<dbReference type="EMBL" id="BAABHO010000036">
    <property type="protein sequence ID" value="GAA4800131.1"/>
    <property type="molecule type" value="Genomic_DNA"/>
</dbReference>